<sequence>MADGGSIPPASTNDEGDRVLVVKIELWPGGDESRARLLTLGHIYNDGSHEDHPRRGNYEVRLNGQRSNWNGLWRTGRVDNFPRLSYGPWELLRRALDAALKETG</sequence>
<evidence type="ECO:0000313" key="1">
    <source>
        <dbReference type="EMBL" id="KKN54449.1"/>
    </source>
</evidence>
<accession>A0A0F9RI45</accession>
<organism evidence="1">
    <name type="scientific">marine sediment metagenome</name>
    <dbReference type="NCBI Taxonomy" id="412755"/>
    <lineage>
        <taxon>unclassified sequences</taxon>
        <taxon>metagenomes</taxon>
        <taxon>ecological metagenomes</taxon>
    </lineage>
</organism>
<comment type="caution">
    <text evidence="1">The sequence shown here is derived from an EMBL/GenBank/DDBJ whole genome shotgun (WGS) entry which is preliminary data.</text>
</comment>
<reference evidence="1" key="1">
    <citation type="journal article" date="2015" name="Nature">
        <title>Complex archaea that bridge the gap between prokaryotes and eukaryotes.</title>
        <authorList>
            <person name="Spang A."/>
            <person name="Saw J.H."/>
            <person name="Jorgensen S.L."/>
            <person name="Zaremba-Niedzwiedzka K."/>
            <person name="Martijn J."/>
            <person name="Lind A.E."/>
            <person name="van Eijk R."/>
            <person name="Schleper C."/>
            <person name="Guy L."/>
            <person name="Ettema T.J."/>
        </authorList>
    </citation>
    <scope>NUCLEOTIDE SEQUENCE</scope>
</reference>
<dbReference type="AlphaFoldDB" id="A0A0F9RI45"/>
<protein>
    <submittedName>
        <fullName evidence="1">Uncharacterized protein</fullName>
    </submittedName>
</protein>
<name>A0A0F9RI45_9ZZZZ</name>
<proteinExistence type="predicted"/>
<dbReference type="EMBL" id="LAZR01000929">
    <property type="protein sequence ID" value="KKN54449.1"/>
    <property type="molecule type" value="Genomic_DNA"/>
</dbReference>
<gene>
    <name evidence="1" type="ORF">LCGC14_0592470</name>
</gene>